<evidence type="ECO:0000313" key="2">
    <source>
        <dbReference type="Proteomes" id="UP000092661"/>
    </source>
</evidence>
<organism evidence="1 2">
    <name type="scientific">Planococcus antarcticus DSM 14505</name>
    <dbReference type="NCBI Taxonomy" id="1185653"/>
    <lineage>
        <taxon>Bacteria</taxon>
        <taxon>Bacillati</taxon>
        <taxon>Bacillota</taxon>
        <taxon>Bacilli</taxon>
        <taxon>Bacillales</taxon>
        <taxon>Caryophanaceae</taxon>
        <taxon>Planococcus</taxon>
    </lineage>
</organism>
<evidence type="ECO:0000313" key="1">
    <source>
        <dbReference type="EMBL" id="ANU10130.1"/>
    </source>
</evidence>
<dbReference type="EMBL" id="CP016534">
    <property type="protein sequence ID" value="ANU10130.1"/>
    <property type="molecule type" value="Genomic_DNA"/>
</dbReference>
<dbReference type="Proteomes" id="UP000092661">
    <property type="component" value="Chromosome"/>
</dbReference>
<evidence type="ECO:0008006" key="3">
    <source>
        <dbReference type="Google" id="ProtNLM"/>
    </source>
</evidence>
<dbReference type="RefSeq" id="WP_065536641.1">
    <property type="nucleotide sequence ID" value="NZ_CP016534.2"/>
</dbReference>
<accession>A0ABN4RDH9</accession>
<gene>
    <name evidence="1" type="ORF">BBH88_07350</name>
</gene>
<reference evidence="1" key="1">
    <citation type="submission" date="2016-10" db="EMBL/GenBank/DDBJ databases">
        <authorList>
            <person name="See-Too W.S."/>
        </authorList>
    </citation>
    <scope>NUCLEOTIDE SEQUENCE</scope>
    <source>
        <strain evidence="1">DSM 14505</strain>
    </source>
</reference>
<name>A0ABN4RDH9_9BACL</name>
<protein>
    <recommendedName>
        <fullName evidence="3">UbiD family decarboxylase</fullName>
    </recommendedName>
</protein>
<proteinExistence type="predicted"/>
<sequence length="191" mass="22410">MENKTEQYREKLAKLKDLPLVEKNIRVAGIVTEYVERKHPKIQLIVVGGLSVEYYTTGQYATVDIDFVATSHEQIMESLVELGFERQGKDSYLKELQVSVEIPDNHLEGSYEKVRDVLTDDGCIVHMISPEDIFCDRLRALVHWKEKEQLKWMTKLYEGNELDQDYIYSRLIGIKRKRSSRCVLQYHQRAK</sequence>
<keyword evidence="2" id="KW-1185">Reference proteome</keyword>